<evidence type="ECO:0000313" key="2">
    <source>
        <dbReference type="EMBL" id="MFC3153014.1"/>
    </source>
</evidence>
<dbReference type="RefSeq" id="WP_386722935.1">
    <property type="nucleotide sequence ID" value="NZ_JBHRSZ010000007.1"/>
</dbReference>
<dbReference type="EMBL" id="JBHRSZ010000007">
    <property type="protein sequence ID" value="MFC3153014.1"/>
    <property type="molecule type" value="Genomic_DNA"/>
</dbReference>
<accession>A0ABV7HGK5</accession>
<evidence type="ECO:0000256" key="1">
    <source>
        <dbReference type="SAM" id="SignalP"/>
    </source>
</evidence>
<evidence type="ECO:0000313" key="3">
    <source>
        <dbReference type="Proteomes" id="UP001595476"/>
    </source>
</evidence>
<keyword evidence="1" id="KW-0732">Signal</keyword>
<proteinExistence type="predicted"/>
<keyword evidence="3" id="KW-1185">Reference proteome</keyword>
<organism evidence="2 3">
    <name type="scientific">Litoribrevibacter euphylliae</name>
    <dbReference type="NCBI Taxonomy" id="1834034"/>
    <lineage>
        <taxon>Bacteria</taxon>
        <taxon>Pseudomonadati</taxon>
        <taxon>Pseudomonadota</taxon>
        <taxon>Gammaproteobacteria</taxon>
        <taxon>Oceanospirillales</taxon>
        <taxon>Oceanospirillaceae</taxon>
        <taxon>Litoribrevibacter</taxon>
    </lineage>
</organism>
<gene>
    <name evidence="2" type="ORF">ACFOEK_18380</name>
</gene>
<reference evidence="3" key="1">
    <citation type="journal article" date="2019" name="Int. J. Syst. Evol. Microbiol.">
        <title>The Global Catalogue of Microorganisms (GCM) 10K type strain sequencing project: providing services to taxonomists for standard genome sequencing and annotation.</title>
        <authorList>
            <consortium name="The Broad Institute Genomics Platform"/>
            <consortium name="The Broad Institute Genome Sequencing Center for Infectious Disease"/>
            <person name="Wu L."/>
            <person name="Ma J."/>
        </authorList>
    </citation>
    <scope>NUCLEOTIDE SEQUENCE [LARGE SCALE GENOMIC DNA]</scope>
    <source>
        <strain evidence="3">KCTC 52438</strain>
    </source>
</reference>
<feature type="chain" id="PRO_5046870381" evidence="1">
    <location>
        <begin position="19"/>
        <end position="197"/>
    </location>
</feature>
<name>A0ABV7HGK5_9GAMM</name>
<protein>
    <submittedName>
        <fullName evidence="2">Uncharacterized protein</fullName>
    </submittedName>
</protein>
<feature type="signal peptide" evidence="1">
    <location>
        <begin position="1"/>
        <end position="18"/>
    </location>
</feature>
<sequence length="197" mass="23306">MKSLFLIMLIALTTKTWAYTCEQEVVRTYFKLIDGAKNNRSELTRFFSEKNIETSRLFYKKNYYDGPFRGLDTVNNYIEYKISFEVPFIVDIFKVLTYSVDGCDDHAKLELYYFNVLGNYKKKVINYSLNNDRWLIDSQFITVVEPEDVKGIELNYPIHSEAMEGCLIDAYLIKDPDMRLLEYYACFDSIDDRRIVP</sequence>
<comment type="caution">
    <text evidence="2">The sequence shown here is derived from an EMBL/GenBank/DDBJ whole genome shotgun (WGS) entry which is preliminary data.</text>
</comment>
<dbReference type="Proteomes" id="UP001595476">
    <property type="component" value="Unassembled WGS sequence"/>
</dbReference>